<dbReference type="PANTHER" id="PTHR34351:SF1">
    <property type="entry name" value="SLR1927 PROTEIN"/>
    <property type="match status" value="1"/>
</dbReference>
<dbReference type="AlphaFoldDB" id="A0A839QZC5"/>
<dbReference type="PANTHER" id="PTHR34351">
    <property type="entry name" value="SLR1927 PROTEIN-RELATED"/>
    <property type="match status" value="1"/>
</dbReference>
<feature type="region of interest" description="Disordered" evidence="1">
    <location>
        <begin position="215"/>
        <end position="240"/>
    </location>
</feature>
<evidence type="ECO:0000313" key="4">
    <source>
        <dbReference type="EMBL" id="MBB3023311.1"/>
    </source>
</evidence>
<name>A0A839QZC5_9MICO</name>
<dbReference type="EMBL" id="JACHWP010000004">
    <property type="protein sequence ID" value="MBB3023311.1"/>
    <property type="molecule type" value="Genomic_DNA"/>
</dbReference>
<gene>
    <name evidence="4" type="ORF">FHX50_001603</name>
</gene>
<feature type="transmembrane region" description="Helical" evidence="2">
    <location>
        <begin position="7"/>
        <end position="25"/>
    </location>
</feature>
<organism evidence="4 5">
    <name type="scientific">Helcobacillus massiliensis</name>
    <dbReference type="NCBI Taxonomy" id="521392"/>
    <lineage>
        <taxon>Bacteria</taxon>
        <taxon>Bacillati</taxon>
        <taxon>Actinomycetota</taxon>
        <taxon>Actinomycetes</taxon>
        <taxon>Micrococcales</taxon>
        <taxon>Dermabacteraceae</taxon>
        <taxon>Helcobacillus</taxon>
    </lineage>
</organism>
<feature type="region of interest" description="Disordered" evidence="1">
    <location>
        <begin position="151"/>
        <end position="179"/>
    </location>
</feature>
<keyword evidence="2" id="KW-1133">Transmembrane helix</keyword>
<feature type="transmembrane region" description="Helical" evidence="2">
    <location>
        <begin position="31"/>
        <end position="50"/>
    </location>
</feature>
<evidence type="ECO:0000259" key="3">
    <source>
        <dbReference type="Pfam" id="PF01882"/>
    </source>
</evidence>
<dbReference type="Pfam" id="PF01882">
    <property type="entry name" value="DUF58"/>
    <property type="match status" value="1"/>
</dbReference>
<feature type="domain" description="DUF58" evidence="3">
    <location>
        <begin position="172"/>
        <end position="215"/>
    </location>
</feature>
<keyword evidence="2" id="KW-0472">Membrane</keyword>
<evidence type="ECO:0000313" key="5">
    <source>
        <dbReference type="Proteomes" id="UP000568050"/>
    </source>
</evidence>
<dbReference type="Proteomes" id="UP000568050">
    <property type="component" value="Unassembled WGS sequence"/>
</dbReference>
<dbReference type="RefSeq" id="WP_183376404.1">
    <property type="nucleotide sequence ID" value="NZ_CBCSFZ010000025.1"/>
</dbReference>
<keyword evidence="5" id="KW-1185">Reference proteome</keyword>
<evidence type="ECO:0000256" key="1">
    <source>
        <dbReference type="SAM" id="MobiDB-lite"/>
    </source>
</evidence>
<keyword evidence="2" id="KW-0812">Transmembrane</keyword>
<evidence type="ECO:0000256" key="2">
    <source>
        <dbReference type="SAM" id="Phobius"/>
    </source>
</evidence>
<protein>
    <submittedName>
        <fullName evidence="4">Uncharacterized protein (DUF58 family)</fullName>
    </submittedName>
</protein>
<accession>A0A839QZC5</accession>
<reference evidence="4 5" key="1">
    <citation type="submission" date="2020-08" db="EMBL/GenBank/DDBJ databases">
        <title>Sequencing the genomes of 1000 actinobacteria strains.</title>
        <authorList>
            <person name="Klenk H.-P."/>
        </authorList>
    </citation>
    <scope>NUCLEOTIDE SEQUENCE [LARGE SCALE GENOMIC DNA]</scope>
    <source>
        <strain evidence="4 5">DSM 23040</strain>
    </source>
</reference>
<proteinExistence type="predicted"/>
<dbReference type="InterPro" id="IPR002881">
    <property type="entry name" value="DUF58"/>
</dbReference>
<comment type="caution">
    <text evidence="4">The sequence shown here is derived from an EMBL/GenBank/DDBJ whole genome shotgun (WGS) entry which is preliminary data.</text>
</comment>
<sequence length="396" mass="40584">MLTKRGAGWLIIAAALWIGGIITAVSTAWTFAAVMLAAFVACAVLTQVVVRAANATRTVRTPLPIQRGEAVTIDAAVRPRWLTGLVGTATSAGISTVQRFHRRGHHELPVIVLQAVDPLGLTRARRTVDDGATITVTPRLLALGRLTFGTGADGDSTASVRTGRGDASPLPRPSEPGDDIRRIHWKATARAGTLMSREEERPESTRVLILVDTAGPAVDSTPGPATEGEQTEQAERAEQSEQVMDAAASLEQALRTEGAHARIIEMPGESSAPITGAPAAAIPPVTADRDALLIVITAAPDAETGAARADAITRSTASRKIRTLVILPTDGADAAHQTARIADAARTLLAPHPSLGVSVGPAAGSIAAHAAAPASAAASAAASTVVTTSAVREVGA</sequence>